<name>A0A835XRG6_9CHLO</name>
<dbReference type="EMBL" id="JAEHOE010000069">
    <property type="protein sequence ID" value="KAG2489812.1"/>
    <property type="molecule type" value="Genomic_DNA"/>
</dbReference>
<organism evidence="2 3">
    <name type="scientific">Edaphochlamys debaryana</name>
    <dbReference type="NCBI Taxonomy" id="47281"/>
    <lineage>
        <taxon>Eukaryota</taxon>
        <taxon>Viridiplantae</taxon>
        <taxon>Chlorophyta</taxon>
        <taxon>core chlorophytes</taxon>
        <taxon>Chlorophyceae</taxon>
        <taxon>CS clade</taxon>
        <taxon>Chlamydomonadales</taxon>
        <taxon>Chlamydomonadales incertae sedis</taxon>
        <taxon>Edaphochlamys</taxon>
    </lineage>
</organism>
<evidence type="ECO:0000313" key="2">
    <source>
        <dbReference type="EMBL" id="KAG2489812.1"/>
    </source>
</evidence>
<feature type="region of interest" description="Disordered" evidence="1">
    <location>
        <begin position="121"/>
        <end position="169"/>
    </location>
</feature>
<evidence type="ECO:0000256" key="1">
    <source>
        <dbReference type="SAM" id="MobiDB-lite"/>
    </source>
</evidence>
<feature type="region of interest" description="Disordered" evidence="1">
    <location>
        <begin position="322"/>
        <end position="346"/>
    </location>
</feature>
<feature type="region of interest" description="Disordered" evidence="1">
    <location>
        <begin position="82"/>
        <end position="102"/>
    </location>
</feature>
<comment type="caution">
    <text evidence="2">The sequence shown here is derived from an EMBL/GenBank/DDBJ whole genome shotgun (WGS) entry which is preliminary data.</text>
</comment>
<gene>
    <name evidence="2" type="ORF">HYH03_011761</name>
</gene>
<sequence length="383" mass="36626">MSLQGLGQQAESSKRGLWYLCCCGDDPISPEPELARPEPEPGVSAAKAAPKPSPPAGTTVSKSALLSDDGICLAFERGSPATHGRAVPAVAGDGPDGPTPPAVSLASWIANTAIDAGSARLGMGSRGAPQTVSGGARAGGEGGGGGGGVRARSDPGSGMLGGRRSAGAAGEGTVSTLTAASTAGAVAGAAAAAAGASLVSLVHGPTRHRPSQQPSVPAMASGAAMDHGAPSGGPVTDDSAQEAWPCRSSGAWVQGQGAINQLGLEGGGGRSGSGSDAEGGSNGAGHKLSSGTRGAWGSGLAERVGALAGAQAGELIRVQPSRAVGGGAHGPSAPGGGGGGSANRRVAGPVHTEAVPFWAVGSTQQAALDLMDSAEMFVEGLPK</sequence>
<proteinExistence type="predicted"/>
<dbReference type="Proteomes" id="UP000612055">
    <property type="component" value="Unassembled WGS sequence"/>
</dbReference>
<evidence type="ECO:0000313" key="3">
    <source>
        <dbReference type="Proteomes" id="UP000612055"/>
    </source>
</evidence>
<protein>
    <submittedName>
        <fullName evidence="2">Uncharacterized protein</fullName>
    </submittedName>
</protein>
<accession>A0A835XRG6</accession>
<feature type="compositionally biased region" description="Gly residues" evidence="1">
    <location>
        <begin position="324"/>
        <end position="341"/>
    </location>
</feature>
<reference evidence="2" key="1">
    <citation type="journal article" date="2020" name="bioRxiv">
        <title>Comparative genomics of Chlamydomonas.</title>
        <authorList>
            <person name="Craig R.J."/>
            <person name="Hasan A.R."/>
            <person name="Ness R.W."/>
            <person name="Keightley P.D."/>
        </authorList>
    </citation>
    <scope>NUCLEOTIDE SEQUENCE</scope>
    <source>
        <strain evidence="2">CCAP 11/70</strain>
    </source>
</reference>
<keyword evidence="3" id="KW-1185">Reference proteome</keyword>
<dbReference type="AlphaFoldDB" id="A0A835XRG6"/>
<feature type="compositionally biased region" description="Gly residues" evidence="1">
    <location>
        <begin position="136"/>
        <end position="149"/>
    </location>
</feature>
<feature type="region of interest" description="Disordered" evidence="1">
    <location>
        <begin position="29"/>
        <end position="62"/>
    </location>
</feature>
<feature type="region of interest" description="Disordered" evidence="1">
    <location>
        <begin position="204"/>
        <end position="296"/>
    </location>
</feature>